<feature type="chain" id="PRO_5018166468" evidence="1">
    <location>
        <begin position="21"/>
        <end position="112"/>
    </location>
</feature>
<gene>
    <name evidence="2" type="ORF">BpHYR1_048237</name>
</gene>
<reference evidence="2 3" key="1">
    <citation type="journal article" date="2018" name="Sci. Rep.">
        <title>Genomic signatures of local adaptation to the degree of environmental predictability in rotifers.</title>
        <authorList>
            <person name="Franch-Gras L."/>
            <person name="Hahn C."/>
            <person name="Garcia-Roger E.M."/>
            <person name="Carmona M.J."/>
            <person name="Serra M."/>
            <person name="Gomez A."/>
        </authorList>
    </citation>
    <scope>NUCLEOTIDE SEQUENCE [LARGE SCALE GENOMIC DNA]</scope>
    <source>
        <strain evidence="2">HYR1</strain>
    </source>
</reference>
<dbReference type="Proteomes" id="UP000276133">
    <property type="component" value="Unassembled WGS sequence"/>
</dbReference>
<organism evidence="2 3">
    <name type="scientific">Brachionus plicatilis</name>
    <name type="common">Marine rotifer</name>
    <name type="synonym">Brachionus muelleri</name>
    <dbReference type="NCBI Taxonomy" id="10195"/>
    <lineage>
        <taxon>Eukaryota</taxon>
        <taxon>Metazoa</taxon>
        <taxon>Spiralia</taxon>
        <taxon>Gnathifera</taxon>
        <taxon>Rotifera</taxon>
        <taxon>Eurotatoria</taxon>
        <taxon>Monogononta</taxon>
        <taxon>Pseudotrocha</taxon>
        <taxon>Ploima</taxon>
        <taxon>Brachionidae</taxon>
        <taxon>Brachionus</taxon>
    </lineage>
</organism>
<evidence type="ECO:0000313" key="2">
    <source>
        <dbReference type="EMBL" id="RMZ97567.1"/>
    </source>
</evidence>
<evidence type="ECO:0000256" key="1">
    <source>
        <dbReference type="SAM" id="SignalP"/>
    </source>
</evidence>
<sequence>MKLLFFVFALSLIVVCHVKATAFEDLVREQLEDLVVAAQENESLEMARRDKSYLSAQKHPERLRNCIKCVGVQRQKGMNVKQATSYCNRMCKRELFDTRQLFERDFDDEELF</sequence>
<keyword evidence="3" id="KW-1185">Reference proteome</keyword>
<keyword evidence="1" id="KW-0732">Signal</keyword>
<feature type="signal peptide" evidence="1">
    <location>
        <begin position="1"/>
        <end position="20"/>
    </location>
</feature>
<name>A0A3M7PFT6_BRAPC</name>
<evidence type="ECO:0000313" key="3">
    <source>
        <dbReference type="Proteomes" id="UP000276133"/>
    </source>
</evidence>
<dbReference type="AlphaFoldDB" id="A0A3M7PFT6"/>
<accession>A0A3M7PFT6</accession>
<proteinExistence type="predicted"/>
<dbReference type="EMBL" id="REGN01011331">
    <property type="protein sequence ID" value="RMZ97567.1"/>
    <property type="molecule type" value="Genomic_DNA"/>
</dbReference>
<dbReference type="OrthoDB" id="10367054at2759"/>
<protein>
    <submittedName>
        <fullName evidence="2">Uncharacterized protein</fullName>
    </submittedName>
</protein>
<comment type="caution">
    <text evidence="2">The sequence shown here is derived from an EMBL/GenBank/DDBJ whole genome shotgun (WGS) entry which is preliminary data.</text>
</comment>